<name>A0ACB1A6Q1_MELEN</name>
<accession>A0ACB1A6Q1</accession>
<keyword evidence="2" id="KW-1185">Reference proteome</keyword>
<dbReference type="EMBL" id="CAVMJV010000063">
    <property type="protein sequence ID" value="CAK5087124.1"/>
    <property type="molecule type" value="Genomic_DNA"/>
</dbReference>
<proteinExistence type="predicted"/>
<comment type="caution">
    <text evidence="1">The sequence shown here is derived from an EMBL/GenBank/DDBJ whole genome shotgun (WGS) entry which is preliminary data.</text>
</comment>
<protein>
    <submittedName>
        <fullName evidence="1">Uncharacterized protein</fullName>
    </submittedName>
</protein>
<gene>
    <name evidence="1" type="ORF">MENTE1834_LOCUS34652</name>
</gene>
<reference evidence="1" key="1">
    <citation type="submission" date="2023-11" db="EMBL/GenBank/DDBJ databases">
        <authorList>
            <person name="Poullet M."/>
        </authorList>
    </citation>
    <scope>NUCLEOTIDE SEQUENCE</scope>
    <source>
        <strain evidence="1">E1834</strain>
    </source>
</reference>
<organism evidence="1 2">
    <name type="scientific">Meloidogyne enterolobii</name>
    <name type="common">Root-knot nematode worm</name>
    <name type="synonym">Meloidogyne mayaguensis</name>
    <dbReference type="NCBI Taxonomy" id="390850"/>
    <lineage>
        <taxon>Eukaryota</taxon>
        <taxon>Metazoa</taxon>
        <taxon>Ecdysozoa</taxon>
        <taxon>Nematoda</taxon>
        <taxon>Chromadorea</taxon>
        <taxon>Rhabditida</taxon>
        <taxon>Tylenchina</taxon>
        <taxon>Tylenchomorpha</taxon>
        <taxon>Tylenchoidea</taxon>
        <taxon>Meloidogynidae</taxon>
        <taxon>Meloidogyninae</taxon>
        <taxon>Meloidogyne</taxon>
    </lineage>
</organism>
<dbReference type="Proteomes" id="UP001497535">
    <property type="component" value="Unassembled WGS sequence"/>
</dbReference>
<sequence length="84" mass="10040">MENFDETNNNLSWHSLGGRAIEEYKIMKKIYKNAIDKLTERVEKFVEEEINDHYSDVDVDNFKEDIKRYDQLIANGETGDNCWY</sequence>
<evidence type="ECO:0000313" key="2">
    <source>
        <dbReference type="Proteomes" id="UP001497535"/>
    </source>
</evidence>
<evidence type="ECO:0000313" key="1">
    <source>
        <dbReference type="EMBL" id="CAK5087124.1"/>
    </source>
</evidence>